<evidence type="ECO:0000256" key="1">
    <source>
        <dbReference type="SAM" id="Phobius"/>
    </source>
</evidence>
<proteinExistence type="predicted"/>
<reference evidence="3" key="1">
    <citation type="submission" date="2017-08" db="EMBL/GenBank/DDBJ databases">
        <title>A dynamic microbial community with high functional redundancy inhabits the cold, oxic subseafloor aquifer.</title>
        <authorList>
            <person name="Tully B.J."/>
            <person name="Wheat C.G."/>
            <person name="Glazer B.T."/>
            <person name="Huber J.A."/>
        </authorList>
    </citation>
    <scope>NUCLEOTIDE SEQUENCE [LARGE SCALE GENOMIC DNA]</scope>
</reference>
<gene>
    <name evidence="2" type="ORF">COA96_03065</name>
</gene>
<comment type="caution">
    <text evidence="2">The sequence shown here is derived from an EMBL/GenBank/DDBJ whole genome shotgun (WGS) entry which is preliminary data.</text>
</comment>
<sequence>MPFREKKSWATIFALVIVFLPYYGFMFRAYHQPDPDFQYLITLAVYALAAFVLLEIILVLVARQLSPEDVGIPKDERDQLFAFRAARYAHVALISLMIVVTFLMIHTHAGNWGWGMLYLATIICSEILRASVLIVQYRRGY</sequence>
<feature type="transmembrane region" description="Helical" evidence="1">
    <location>
        <begin position="81"/>
        <end position="106"/>
    </location>
</feature>
<protein>
    <recommendedName>
        <fullName evidence="4">DUF2178 domain-containing protein</fullName>
    </recommendedName>
</protein>
<evidence type="ECO:0000313" key="2">
    <source>
        <dbReference type="EMBL" id="PCJ27494.1"/>
    </source>
</evidence>
<dbReference type="EMBL" id="NVVJ01000006">
    <property type="protein sequence ID" value="PCJ27494.1"/>
    <property type="molecule type" value="Genomic_DNA"/>
</dbReference>
<feature type="transmembrane region" description="Helical" evidence="1">
    <location>
        <begin position="12"/>
        <end position="31"/>
    </location>
</feature>
<dbReference type="AlphaFoldDB" id="A0A2A5B7D9"/>
<evidence type="ECO:0000313" key="3">
    <source>
        <dbReference type="Proteomes" id="UP000218327"/>
    </source>
</evidence>
<feature type="transmembrane region" description="Helical" evidence="1">
    <location>
        <begin position="112"/>
        <end position="135"/>
    </location>
</feature>
<accession>A0A2A5B7D9</accession>
<keyword evidence="1" id="KW-0812">Transmembrane</keyword>
<keyword evidence="1" id="KW-1133">Transmembrane helix</keyword>
<keyword evidence="1" id="KW-0472">Membrane</keyword>
<name>A0A2A5B7D9_9GAMM</name>
<evidence type="ECO:0008006" key="4">
    <source>
        <dbReference type="Google" id="ProtNLM"/>
    </source>
</evidence>
<organism evidence="2 3">
    <name type="scientific">SAR86 cluster bacterium</name>
    <dbReference type="NCBI Taxonomy" id="2030880"/>
    <lineage>
        <taxon>Bacteria</taxon>
        <taxon>Pseudomonadati</taxon>
        <taxon>Pseudomonadota</taxon>
        <taxon>Gammaproteobacteria</taxon>
        <taxon>SAR86 cluster</taxon>
    </lineage>
</organism>
<dbReference type="Proteomes" id="UP000218327">
    <property type="component" value="Unassembled WGS sequence"/>
</dbReference>
<feature type="transmembrane region" description="Helical" evidence="1">
    <location>
        <begin position="37"/>
        <end position="61"/>
    </location>
</feature>